<gene>
    <name evidence="1" type="ORF">MJ1_0258</name>
</gene>
<dbReference type="EMBL" id="AP019769">
    <property type="protein sequence ID" value="BBL45429.1"/>
    <property type="molecule type" value="Genomic_DNA"/>
</dbReference>
<name>A0A915WRN2_9ARCH</name>
<dbReference type="AlphaFoldDB" id="A0A915WRN2"/>
<reference evidence="2" key="1">
    <citation type="journal article" date="2022" name="Int. J. Syst. Evol. Microbiol.">
        <title>Nanobdella aerobiophila gen. nov., sp. nov., a thermoacidophilic, obligate ectosymbiotic archaeon, and proposal of Nanobdellaceae fam. nov., Nanobdellales ord. nov. and Nanobdellia class. nov.</title>
        <authorList>
            <person name="Kato S."/>
            <person name="Ogasawara A."/>
            <person name="Itoh T."/>
            <person name="Sakai H.D."/>
            <person name="Shimizu M."/>
            <person name="Yuki M."/>
            <person name="Kaneko M."/>
            <person name="Takashina T."/>
            <person name="Ohkuma M."/>
        </authorList>
    </citation>
    <scope>NUCLEOTIDE SEQUENCE [LARGE SCALE GENOMIC DNA]</scope>
    <source>
        <strain evidence="2">MJ1</strain>
    </source>
</reference>
<sequence>MEIKAIFRSIQNNFLFSEAEIYKFFDYIISKYNLYIKNKKIIIRDDEKFSSFLLETDKFLLSLNYWEKIDYCFVYISSDYLNLSDIIKEIINYLKPENIKLINERIE</sequence>
<dbReference type="GeneID" id="74568209"/>
<dbReference type="RefSeq" id="WP_258393461.1">
    <property type="nucleotide sequence ID" value="NZ_AP019769.1"/>
</dbReference>
<dbReference type="KEGG" id="naer:MJ1_0258"/>
<evidence type="ECO:0000313" key="1">
    <source>
        <dbReference type="EMBL" id="BBL45429.1"/>
    </source>
</evidence>
<organism evidence="1 2">
    <name type="scientific">Nanobdella aerobiophila</name>
    <dbReference type="NCBI Taxonomy" id="2586965"/>
    <lineage>
        <taxon>Archaea</taxon>
        <taxon>Nanobdellota</taxon>
        <taxon>Nanobdellia</taxon>
        <taxon>Nanobdellales</taxon>
        <taxon>Nanobdellaceae</taxon>
        <taxon>Nanobdella</taxon>
    </lineage>
</organism>
<evidence type="ECO:0000313" key="2">
    <source>
        <dbReference type="Proteomes" id="UP001055553"/>
    </source>
</evidence>
<accession>A0A915WRN2</accession>
<protein>
    <submittedName>
        <fullName evidence="1">Uncharacterized protein</fullName>
    </submittedName>
</protein>
<dbReference type="Proteomes" id="UP001055553">
    <property type="component" value="Chromosome"/>
</dbReference>
<keyword evidence="2" id="KW-1185">Reference proteome</keyword>
<proteinExistence type="predicted"/>